<dbReference type="RefSeq" id="XP_032831983.1">
    <property type="nucleotide sequence ID" value="XM_032976092.1"/>
</dbReference>
<accession>A0AAJ7XG37</accession>
<feature type="domain" description="FAM86 N-terminal" evidence="5">
    <location>
        <begin position="11"/>
        <end position="92"/>
    </location>
</feature>
<dbReference type="AlphaFoldDB" id="A0AAJ7XG37"/>
<organism evidence="6 7">
    <name type="scientific">Petromyzon marinus</name>
    <name type="common">Sea lamprey</name>
    <dbReference type="NCBI Taxonomy" id="7757"/>
    <lineage>
        <taxon>Eukaryota</taxon>
        <taxon>Metazoa</taxon>
        <taxon>Chordata</taxon>
        <taxon>Craniata</taxon>
        <taxon>Vertebrata</taxon>
        <taxon>Cyclostomata</taxon>
        <taxon>Hyperoartia</taxon>
        <taxon>Petromyzontiformes</taxon>
        <taxon>Petromyzontidae</taxon>
        <taxon>Petromyzon</taxon>
    </lineage>
</organism>
<reference evidence="7" key="1">
    <citation type="submission" date="2025-08" db="UniProtKB">
        <authorList>
            <consortium name="RefSeq"/>
        </authorList>
    </citation>
    <scope>IDENTIFICATION</scope>
    <source>
        <tissue evidence="7">Sperm</tissue>
    </source>
</reference>
<dbReference type="InterPro" id="IPR029063">
    <property type="entry name" value="SAM-dependent_MTases_sf"/>
</dbReference>
<evidence type="ECO:0000256" key="3">
    <source>
        <dbReference type="ARBA" id="ARBA00022679"/>
    </source>
</evidence>
<keyword evidence="2" id="KW-0489">Methyltransferase</keyword>
<gene>
    <name evidence="7" type="primary">LOC116955109</name>
</gene>
<dbReference type="GO" id="GO:0008168">
    <property type="term" value="F:methyltransferase activity"/>
    <property type="evidence" value="ECO:0007669"/>
    <property type="project" value="UniProtKB-KW"/>
</dbReference>
<evidence type="ECO:0000313" key="7">
    <source>
        <dbReference type="RefSeq" id="XP_032831983.1"/>
    </source>
</evidence>
<evidence type="ECO:0000256" key="1">
    <source>
        <dbReference type="ARBA" id="ARBA00005511"/>
    </source>
</evidence>
<evidence type="ECO:0000256" key="4">
    <source>
        <dbReference type="ARBA" id="ARBA00022691"/>
    </source>
</evidence>
<dbReference type="Pfam" id="PF10294">
    <property type="entry name" value="Methyltransf_16"/>
    <property type="match status" value="1"/>
</dbReference>
<dbReference type="PANTHER" id="PTHR14614">
    <property type="entry name" value="HEPATOCELLULAR CARCINOMA-ASSOCIATED ANTIGEN"/>
    <property type="match status" value="1"/>
</dbReference>
<evidence type="ECO:0000313" key="6">
    <source>
        <dbReference type="Proteomes" id="UP001318040"/>
    </source>
</evidence>
<evidence type="ECO:0000259" key="5">
    <source>
        <dbReference type="Pfam" id="PF14904"/>
    </source>
</evidence>
<dbReference type="Proteomes" id="UP001318040">
    <property type="component" value="Chromosome 58"/>
</dbReference>
<dbReference type="PANTHER" id="PTHR14614:SF130">
    <property type="entry name" value="PROTEIN-LYSINE N-METHYLTRANSFERASE EEF2KMT"/>
    <property type="match status" value="1"/>
</dbReference>
<dbReference type="GO" id="GO:0032259">
    <property type="term" value="P:methylation"/>
    <property type="evidence" value="ECO:0007669"/>
    <property type="project" value="UniProtKB-KW"/>
</dbReference>
<evidence type="ECO:0000256" key="2">
    <source>
        <dbReference type="ARBA" id="ARBA00022603"/>
    </source>
</evidence>
<proteinExistence type="inferred from homology"/>
<name>A0AAJ7XG37_PETMA</name>
<dbReference type="Gene3D" id="3.40.50.150">
    <property type="entry name" value="Vaccinia Virus protein VP39"/>
    <property type="match status" value="1"/>
</dbReference>
<dbReference type="GO" id="GO:0032991">
    <property type="term" value="C:protein-containing complex"/>
    <property type="evidence" value="ECO:0007669"/>
    <property type="project" value="TreeGrafter"/>
</dbReference>
<protein>
    <submittedName>
        <fullName evidence="7">Protein-lysine N-methyltransferase EEF2KMT-like</fullName>
    </submittedName>
</protein>
<dbReference type="InterPro" id="IPR029426">
    <property type="entry name" value="FAM86_N"/>
</dbReference>
<sequence>MEERNGHGNVELTRSFLAMRPLRFLALDGYATRIRDNPDTARTLLEQTVRHPLGMRFPPSLTYRRLLLKTLIAACERAGCEPVDALYEAFGELLSQQDSPFCYKTYLLDHGVQVTLRESTIFVSHGTTGLVSWGAARALASWALSHRQLLQHRRVLELGAGPGLVGLAVLAGCGPREVILSDAHSAVLQQLEHNLALNHKHLCPQHDRGLKGPHGRVVALDWTAAEQEELQELNAEVILAADVVYDPDLIDDLVRVLRLLLLHRMGPGDGGTAGGPVGFVASAVRNQDTYALFLRCLGEAALQVEAMDLEPSDNAGHDAPLRLLSIRARDPTQTPRGDP</sequence>
<keyword evidence="4" id="KW-0949">S-adenosyl-L-methionine</keyword>
<dbReference type="KEGG" id="pmrn:116955109"/>
<dbReference type="Pfam" id="PF14904">
    <property type="entry name" value="FAM86"/>
    <property type="match status" value="1"/>
</dbReference>
<keyword evidence="3" id="KW-0808">Transferase</keyword>
<dbReference type="SUPFAM" id="SSF53335">
    <property type="entry name" value="S-adenosyl-L-methionine-dependent methyltransferases"/>
    <property type="match status" value="1"/>
</dbReference>
<dbReference type="InterPro" id="IPR019410">
    <property type="entry name" value="Methyltransf_16"/>
</dbReference>
<keyword evidence="6" id="KW-1185">Reference proteome</keyword>
<comment type="similarity">
    <text evidence="1">Belongs to the class I-like SAM-binding methyltransferase superfamily. EEF2KMT family.</text>
</comment>